<reference evidence="3" key="1">
    <citation type="submission" date="2017-03" db="EMBL/GenBank/DDBJ databases">
        <title>Genomes of endolithic fungi from Antarctica.</title>
        <authorList>
            <person name="Coleine C."/>
            <person name="Masonjones S."/>
            <person name="Stajich J.E."/>
        </authorList>
    </citation>
    <scope>NUCLEOTIDE SEQUENCE [LARGE SCALE GENOMIC DNA]</scope>
    <source>
        <strain evidence="3">CCFEE 5527</strain>
    </source>
</reference>
<dbReference type="Proteomes" id="UP000192596">
    <property type="component" value="Unassembled WGS sequence"/>
</dbReference>
<accession>A0A1V8T6L8</accession>
<comment type="caution">
    <text evidence="2">The sequence shown here is derived from an EMBL/GenBank/DDBJ whole genome shotgun (WGS) entry which is preliminary data.</text>
</comment>
<proteinExistence type="predicted"/>
<feature type="compositionally biased region" description="Polar residues" evidence="1">
    <location>
        <begin position="48"/>
        <end position="64"/>
    </location>
</feature>
<keyword evidence="3" id="KW-1185">Reference proteome</keyword>
<name>A0A1V8T6L8_9PEZI</name>
<gene>
    <name evidence="2" type="ORF">B0A48_07444</name>
</gene>
<dbReference type="EMBL" id="NAJO01000015">
    <property type="protein sequence ID" value="OQO06878.1"/>
    <property type="molecule type" value="Genomic_DNA"/>
</dbReference>
<evidence type="ECO:0000313" key="2">
    <source>
        <dbReference type="EMBL" id="OQO06878.1"/>
    </source>
</evidence>
<protein>
    <submittedName>
        <fullName evidence="2">Uncharacterized protein</fullName>
    </submittedName>
</protein>
<sequence length="113" mass="12283">MAPPVQEQPTLADASPYQAQHDSVTMERSDLKTTPTPRNKPGKKPLATHQQNADTGSESKSPKQTRLVLSPTLHTPAPNFSDSASTATLSTKPTMQTKALADHKWIELTPRRG</sequence>
<evidence type="ECO:0000313" key="3">
    <source>
        <dbReference type="Proteomes" id="UP000192596"/>
    </source>
</evidence>
<organism evidence="2 3">
    <name type="scientific">Cryoendolithus antarcticus</name>
    <dbReference type="NCBI Taxonomy" id="1507870"/>
    <lineage>
        <taxon>Eukaryota</taxon>
        <taxon>Fungi</taxon>
        <taxon>Dikarya</taxon>
        <taxon>Ascomycota</taxon>
        <taxon>Pezizomycotina</taxon>
        <taxon>Dothideomycetes</taxon>
        <taxon>Dothideomycetidae</taxon>
        <taxon>Cladosporiales</taxon>
        <taxon>Cladosporiaceae</taxon>
        <taxon>Cryoendolithus</taxon>
    </lineage>
</organism>
<feature type="region of interest" description="Disordered" evidence="1">
    <location>
        <begin position="1"/>
        <end position="96"/>
    </location>
</feature>
<evidence type="ECO:0000256" key="1">
    <source>
        <dbReference type="SAM" id="MobiDB-lite"/>
    </source>
</evidence>
<dbReference type="InParanoid" id="A0A1V8T6L8"/>
<feature type="compositionally biased region" description="Polar residues" evidence="1">
    <location>
        <begin position="78"/>
        <end position="96"/>
    </location>
</feature>
<dbReference type="AlphaFoldDB" id="A0A1V8T6L8"/>